<proteinExistence type="predicted"/>
<name>A0A1I4WW01_9PROT</name>
<feature type="region of interest" description="Disordered" evidence="1">
    <location>
        <begin position="1"/>
        <end position="26"/>
    </location>
</feature>
<sequence length="110" mass="12153">MLSASATTVAPLSTSQNEDLRRASSKILGPERRSFQVAMTLEYCRGNPRQAKRVFGWKRDTIELGLNEQRMGVICLEAQAAYCGNRLCVGISLHTYVAHRITERPSGAPS</sequence>
<feature type="compositionally biased region" description="Polar residues" evidence="1">
    <location>
        <begin position="1"/>
        <end position="17"/>
    </location>
</feature>
<protein>
    <submittedName>
        <fullName evidence="2">Uncharacterized protein</fullName>
    </submittedName>
</protein>
<evidence type="ECO:0000313" key="2">
    <source>
        <dbReference type="EMBL" id="SFN17376.1"/>
    </source>
</evidence>
<accession>A0A1I4WW01</accession>
<dbReference type="Proteomes" id="UP000183287">
    <property type="component" value="Unassembled WGS sequence"/>
</dbReference>
<gene>
    <name evidence="2" type="ORF">SAMN05421863_11217</name>
</gene>
<evidence type="ECO:0000313" key="3">
    <source>
        <dbReference type="Proteomes" id="UP000183287"/>
    </source>
</evidence>
<evidence type="ECO:0000256" key="1">
    <source>
        <dbReference type="SAM" id="MobiDB-lite"/>
    </source>
</evidence>
<dbReference type="EMBL" id="FOUB01000121">
    <property type="protein sequence ID" value="SFN17376.1"/>
    <property type="molecule type" value="Genomic_DNA"/>
</dbReference>
<reference evidence="3" key="1">
    <citation type="submission" date="2016-10" db="EMBL/GenBank/DDBJ databases">
        <authorList>
            <person name="Varghese N."/>
            <person name="Submissions S."/>
        </authorList>
    </citation>
    <scope>NUCLEOTIDE SEQUENCE [LARGE SCALE GENOMIC DNA]</scope>
    <source>
        <strain evidence="3">Nm44</strain>
    </source>
</reference>
<dbReference type="AlphaFoldDB" id="A0A1I4WW01"/>
<organism evidence="2 3">
    <name type="scientific">Nitrosomonas communis</name>
    <dbReference type="NCBI Taxonomy" id="44574"/>
    <lineage>
        <taxon>Bacteria</taxon>
        <taxon>Pseudomonadati</taxon>
        <taxon>Pseudomonadota</taxon>
        <taxon>Betaproteobacteria</taxon>
        <taxon>Nitrosomonadales</taxon>
        <taxon>Nitrosomonadaceae</taxon>
        <taxon>Nitrosomonas</taxon>
    </lineage>
</organism>
<keyword evidence="3" id="KW-1185">Reference proteome</keyword>